<organism evidence="2 3">
    <name type="scientific">Flexivirga caeni</name>
    <dbReference type="NCBI Taxonomy" id="2294115"/>
    <lineage>
        <taxon>Bacteria</taxon>
        <taxon>Bacillati</taxon>
        <taxon>Actinomycetota</taxon>
        <taxon>Actinomycetes</taxon>
        <taxon>Micrococcales</taxon>
        <taxon>Dermacoccaceae</taxon>
        <taxon>Flexivirga</taxon>
    </lineage>
</organism>
<evidence type="ECO:0000313" key="2">
    <source>
        <dbReference type="EMBL" id="RNI25312.1"/>
    </source>
</evidence>
<dbReference type="AlphaFoldDB" id="A0A3M9MIC8"/>
<name>A0A3M9MIC8_9MICO</name>
<comment type="caution">
    <text evidence="2">The sequence shown here is derived from an EMBL/GenBank/DDBJ whole genome shotgun (WGS) entry which is preliminary data.</text>
</comment>
<dbReference type="Pfam" id="PF12770">
    <property type="entry name" value="CHAT"/>
    <property type="match status" value="1"/>
</dbReference>
<keyword evidence="3" id="KW-1185">Reference proteome</keyword>
<sequence length="817" mass="86816">MLSAEELHDRGLAASNSGRRALAVRLLDRAATRTGDRLLLARIELSRAYVSYEQGDLATGLTLCEQALTRTDDATVLALAHSQLGVLHVRAGNGDRALEHLHNALAGDRLRGVERGRVLLNRGVVWLQRGHLAAAAADFDAAARDFDAAGMPVDAAKALHNSGYTRLLAGDLVEALQQMDQARAVLAPLSATFRAVCDQDRAEVLVAAGLHREARATVGAVAAAYGRSRLSQLQGEAELVLARLQLLEEPAAARVVARRAARRFRRRGSDVWADRADALELAADVGCGSHSGSVVRRADTIAGRLRADGLRHDARTVELQAARAEILQGDVAAAERRLARIRLTDQAPITQRLLGREVRAELAAARGRRGAATRQVRLGLADLHAWQSSFGSFDLQTSLVGHGQRLGLQGIRLALADGRPQAVFEWSERARALSSRVSPIRRPASAEAADGLAELRQLRTEHSGSPDQLSPRERELQARIRRLAWNGPGSGVVTEPVSWGEMRAALDDDSVLLAHLSVDDRLHLLVVSGCHADVIALGPVAEAKRLLAGLRADLDMAASRLPESLHRSVQASLHARLAALDEQLLAPARGLLAGMPDARVVLTSTGALAGLPWSMLPSLSGRSISQPQTATRWVASRTPKPLRSAGFAAGPNVPRAAEEVTRSAAGWRRARSLIAPDSTSQAVSALAQSVDVLHVSAHGRHAADNPLFSGLQLSDGDWFGYDIDQLERIPSLVVLSACELGRSTVRWGEEAVGMTTAWLHAGARSVIAAPAAVNDDQACELLTEVHRLLAAGVSPSEALAAAAGSGGSPFQCYGSGS</sequence>
<protein>
    <submittedName>
        <fullName evidence="2">CHAT domain-containing protein</fullName>
    </submittedName>
</protein>
<dbReference type="PANTHER" id="PTHR10098">
    <property type="entry name" value="RAPSYN-RELATED"/>
    <property type="match status" value="1"/>
</dbReference>
<dbReference type="InterPro" id="IPR024983">
    <property type="entry name" value="CHAT_dom"/>
</dbReference>
<dbReference type="Gene3D" id="1.25.40.10">
    <property type="entry name" value="Tetratricopeptide repeat domain"/>
    <property type="match status" value="1"/>
</dbReference>
<dbReference type="EMBL" id="RJJQ01000001">
    <property type="protein sequence ID" value="RNI25312.1"/>
    <property type="molecule type" value="Genomic_DNA"/>
</dbReference>
<reference evidence="2 3" key="1">
    <citation type="submission" date="2018-11" db="EMBL/GenBank/DDBJ databases">
        <title>Draft genome of Simplicispira Flexivirga sp. BO-16.</title>
        <authorList>
            <person name="Im W.T."/>
        </authorList>
    </citation>
    <scope>NUCLEOTIDE SEQUENCE [LARGE SCALE GENOMIC DNA]</scope>
    <source>
        <strain evidence="2 3">BO-16</strain>
    </source>
</reference>
<dbReference type="Proteomes" id="UP000271678">
    <property type="component" value="Unassembled WGS sequence"/>
</dbReference>
<evidence type="ECO:0000259" key="1">
    <source>
        <dbReference type="Pfam" id="PF12770"/>
    </source>
</evidence>
<dbReference type="InterPro" id="IPR011990">
    <property type="entry name" value="TPR-like_helical_dom_sf"/>
</dbReference>
<dbReference type="PANTHER" id="PTHR10098:SF108">
    <property type="entry name" value="TETRATRICOPEPTIDE REPEAT PROTEIN 28"/>
    <property type="match status" value="1"/>
</dbReference>
<dbReference type="OrthoDB" id="9761935at2"/>
<dbReference type="SUPFAM" id="SSF48452">
    <property type="entry name" value="TPR-like"/>
    <property type="match status" value="1"/>
</dbReference>
<evidence type="ECO:0000313" key="3">
    <source>
        <dbReference type="Proteomes" id="UP000271678"/>
    </source>
</evidence>
<proteinExistence type="predicted"/>
<gene>
    <name evidence="2" type="ORF">EFY87_01375</name>
</gene>
<feature type="domain" description="CHAT" evidence="1">
    <location>
        <begin position="576"/>
        <end position="802"/>
    </location>
</feature>
<accession>A0A3M9MIC8</accession>
<dbReference type="RefSeq" id="WP_123269503.1">
    <property type="nucleotide sequence ID" value="NZ_RJJQ01000001.1"/>
</dbReference>